<evidence type="ECO:0000313" key="12">
    <source>
        <dbReference type="Proteomes" id="UP000594260"/>
    </source>
</evidence>
<dbReference type="FunFam" id="1.10.510.10:FF:000624">
    <property type="entry name" value="Mitogen-activated protein kinase"/>
    <property type="match status" value="1"/>
</dbReference>
<dbReference type="Proteomes" id="UP000594260">
    <property type="component" value="Unplaced"/>
</dbReference>
<evidence type="ECO:0000256" key="5">
    <source>
        <dbReference type="ARBA" id="ARBA00022777"/>
    </source>
</evidence>
<dbReference type="RefSeq" id="XP_022663058.1">
    <property type="nucleotide sequence ID" value="XM_022807323.1"/>
</dbReference>
<evidence type="ECO:0000256" key="8">
    <source>
        <dbReference type="RuleBase" id="RU000304"/>
    </source>
</evidence>
<name>A0A7M7KMB4_VARDE</name>
<dbReference type="KEGG" id="vde:111251074"/>
<evidence type="ECO:0000256" key="7">
    <source>
        <dbReference type="PROSITE-ProRule" id="PRU10141"/>
    </source>
</evidence>
<feature type="binding site" evidence="7">
    <location>
        <position position="95"/>
    </location>
    <ligand>
        <name>ATP</name>
        <dbReference type="ChEBI" id="CHEBI:30616"/>
    </ligand>
</feature>
<sequence length="417" mass="47929">MCFCELALNRAGSSHEGMRESRNVHRQGVSEFECTPVEVSREKRNGEEWNLVIMRKANDGAKVKMTYKEIADVGKGTFGTVRKMITFEGSTFALKCLEHDPRYKNREISIMKELDHCNCCRLFYYFSEQIDEGTADLRINLVMEFMSDNLAALLYKYRRTGDEIHPFMIQLYLYQLLRGTAYMHSKKIAHRDIKPQNILIETSTSLLKLCDFGSAKMLNEGEPNVAYICSRFYRAPELILGNTNYDVSVDTWAVGCVFAELYLLKPLFLGDSSIDQLTEIIRVLGTPTAEQMDKLHPRFPKMLKKREPMSLSKVLKNKPTPKAIHLLTKMIQYTPDCRIRCWEALAEPLFDDLRRVGARQPDGRPLPNLFDFTPRELEQNPVLNQLLVPAESGAEIQHSKKKKSRKDKREKPSGMVG</sequence>
<accession>A0A7M7KMB4</accession>
<evidence type="ECO:0000313" key="11">
    <source>
        <dbReference type="EnsemblMetazoa" id="XP_022663058"/>
    </source>
</evidence>
<evidence type="ECO:0000256" key="9">
    <source>
        <dbReference type="SAM" id="MobiDB-lite"/>
    </source>
</evidence>
<dbReference type="InterPro" id="IPR050591">
    <property type="entry name" value="GSK-3"/>
</dbReference>
<evidence type="ECO:0000256" key="4">
    <source>
        <dbReference type="ARBA" id="ARBA00022741"/>
    </source>
</evidence>
<reference evidence="11" key="1">
    <citation type="submission" date="2021-01" db="UniProtKB">
        <authorList>
            <consortium name="EnsemblMetazoa"/>
        </authorList>
    </citation>
    <scope>IDENTIFICATION</scope>
</reference>
<feature type="domain" description="Protein kinase" evidence="10">
    <location>
        <begin position="67"/>
        <end position="350"/>
    </location>
</feature>
<comment type="similarity">
    <text evidence="1">Belongs to the protein kinase superfamily. CMGC Ser/Thr protein kinase family. GSK-3 subfamily.</text>
</comment>
<evidence type="ECO:0000256" key="3">
    <source>
        <dbReference type="ARBA" id="ARBA00022679"/>
    </source>
</evidence>
<dbReference type="GO" id="GO:0005524">
    <property type="term" value="F:ATP binding"/>
    <property type="evidence" value="ECO:0007669"/>
    <property type="project" value="UniProtKB-UniRule"/>
</dbReference>
<keyword evidence="12" id="KW-1185">Reference proteome</keyword>
<dbReference type="InterPro" id="IPR011009">
    <property type="entry name" value="Kinase-like_dom_sf"/>
</dbReference>
<dbReference type="PANTHER" id="PTHR24057:SF0">
    <property type="entry name" value="PROTEIN KINASE SHAGGY-RELATED"/>
    <property type="match status" value="1"/>
</dbReference>
<organism evidence="11 12">
    <name type="scientific">Varroa destructor</name>
    <name type="common">Honeybee mite</name>
    <dbReference type="NCBI Taxonomy" id="109461"/>
    <lineage>
        <taxon>Eukaryota</taxon>
        <taxon>Metazoa</taxon>
        <taxon>Ecdysozoa</taxon>
        <taxon>Arthropoda</taxon>
        <taxon>Chelicerata</taxon>
        <taxon>Arachnida</taxon>
        <taxon>Acari</taxon>
        <taxon>Parasitiformes</taxon>
        <taxon>Mesostigmata</taxon>
        <taxon>Gamasina</taxon>
        <taxon>Dermanyssoidea</taxon>
        <taxon>Varroidae</taxon>
        <taxon>Varroa</taxon>
    </lineage>
</organism>
<feature type="region of interest" description="Disordered" evidence="9">
    <location>
        <begin position="388"/>
        <end position="417"/>
    </location>
</feature>
<dbReference type="Pfam" id="PF00069">
    <property type="entry name" value="Pkinase"/>
    <property type="match status" value="1"/>
</dbReference>
<evidence type="ECO:0000259" key="10">
    <source>
        <dbReference type="PROSITE" id="PS50011"/>
    </source>
</evidence>
<keyword evidence="5" id="KW-0418">Kinase</keyword>
<protein>
    <recommendedName>
        <fullName evidence="10">Protein kinase domain-containing protein</fullName>
    </recommendedName>
</protein>
<dbReference type="SUPFAM" id="SSF56112">
    <property type="entry name" value="Protein kinase-like (PK-like)"/>
    <property type="match status" value="1"/>
</dbReference>
<evidence type="ECO:0000256" key="6">
    <source>
        <dbReference type="ARBA" id="ARBA00022840"/>
    </source>
</evidence>
<dbReference type="InterPro" id="IPR008271">
    <property type="entry name" value="Ser/Thr_kinase_AS"/>
</dbReference>
<dbReference type="PROSITE" id="PS00107">
    <property type="entry name" value="PROTEIN_KINASE_ATP"/>
    <property type="match status" value="1"/>
</dbReference>
<dbReference type="PANTHER" id="PTHR24057">
    <property type="entry name" value="GLYCOGEN SYNTHASE KINASE-3 ALPHA"/>
    <property type="match status" value="1"/>
</dbReference>
<feature type="compositionally biased region" description="Basic and acidic residues" evidence="9">
    <location>
        <begin position="407"/>
        <end position="417"/>
    </location>
</feature>
<dbReference type="Gene3D" id="1.10.510.10">
    <property type="entry name" value="Transferase(Phosphotransferase) domain 1"/>
    <property type="match status" value="1"/>
</dbReference>
<dbReference type="Gene3D" id="3.30.200.20">
    <property type="entry name" value="Phosphorylase Kinase, domain 1"/>
    <property type="match status" value="1"/>
</dbReference>
<dbReference type="InterPro" id="IPR039192">
    <property type="entry name" value="STKc_GSK3"/>
</dbReference>
<dbReference type="CDD" id="cd14137">
    <property type="entry name" value="STKc_GSK3"/>
    <property type="match status" value="1"/>
</dbReference>
<proteinExistence type="inferred from homology"/>
<dbReference type="GeneID" id="111251074"/>
<keyword evidence="4 7" id="KW-0547">Nucleotide-binding</keyword>
<dbReference type="GO" id="GO:0004674">
    <property type="term" value="F:protein serine/threonine kinase activity"/>
    <property type="evidence" value="ECO:0007669"/>
    <property type="project" value="UniProtKB-KW"/>
</dbReference>
<keyword evidence="3" id="KW-0808">Transferase</keyword>
<dbReference type="InterPro" id="IPR017441">
    <property type="entry name" value="Protein_kinase_ATP_BS"/>
</dbReference>
<evidence type="ECO:0000256" key="2">
    <source>
        <dbReference type="ARBA" id="ARBA00022527"/>
    </source>
</evidence>
<dbReference type="InterPro" id="IPR000719">
    <property type="entry name" value="Prot_kinase_dom"/>
</dbReference>
<keyword evidence="6 7" id="KW-0067">ATP-binding</keyword>
<dbReference type="EnsemblMetazoa" id="XM_022807323">
    <property type="protein sequence ID" value="XP_022663058"/>
    <property type="gene ID" value="LOC111251074"/>
</dbReference>
<dbReference type="PROSITE" id="PS50011">
    <property type="entry name" value="PROTEIN_KINASE_DOM"/>
    <property type="match status" value="1"/>
</dbReference>
<dbReference type="AlphaFoldDB" id="A0A7M7KMB4"/>
<dbReference type="OrthoDB" id="272141at2759"/>
<dbReference type="PROSITE" id="PS00108">
    <property type="entry name" value="PROTEIN_KINASE_ST"/>
    <property type="match status" value="1"/>
</dbReference>
<evidence type="ECO:0000256" key="1">
    <source>
        <dbReference type="ARBA" id="ARBA00005527"/>
    </source>
</evidence>
<dbReference type="InParanoid" id="A0A7M7KMB4"/>
<keyword evidence="2 8" id="KW-0723">Serine/threonine-protein kinase</keyword>
<dbReference type="SMART" id="SM00220">
    <property type="entry name" value="S_TKc"/>
    <property type="match status" value="1"/>
</dbReference>